<dbReference type="PRINTS" id="PR00598">
    <property type="entry name" value="HTHMARR"/>
</dbReference>
<gene>
    <name evidence="3" type="ORF">GCM10023161_27800</name>
</gene>
<dbReference type="EMBL" id="BAABGF010000031">
    <property type="protein sequence ID" value="GAA4543033.1"/>
    <property type="molecule type" value="Genomic_DNA"/>
</dbReference>
<organism evidence="3 4">
    <name type="scientific">Mycobacterium paraffinicum</name>
    <dbReference type="NCBI Taxonomy" id="53378"/>
    <lineage>
        <taxon>Bacteria</taxon>
        <taxon>Bacillati</taxon>
        <taxon>Actinomycetota</taxon>
        <taxon>Actinomycetes</taxon>
        <taxon>Mycobacteriales</taxon>
        <taxon>Mycobacteriaceae</taxon>
        <taxon>Mycobacterium</taxon>
    </lineage>
</organism>
<feature type="compositionally biased region" description="Basic residues" evidence="1">
    <location>
        <begin position="148"/>
        <end position="163"/>
    </location>
</feature>
<dbReference type="Proteomes" id="UP001501417">
    <property type="component" value="Unassembled WGS sequence"/>
</dbReference>
<accession>A0ABP8RMN6</accession>
<dbReference type="PANTHER" id="PTHR33164">
    <property type="entry name" value="TRANSCRIPTIONAL REGULATOR, MARR FAMILY"/>
    <property type="match status" value="1"/>
</dbReference>
<sequence>MTESLKPQQMRTYFALMEGVSLLQYAVQRQLRSEGDLSYVQFEILAKLADAERRLTMTELADGVVYSRSGLTHQAGLLEEAGLIAREASDADQRATVVRITEAGHARLAKVLPGHIDVVRDLLFDALSGEDVRALGDIMGRARDHMRARPGRSAASRKRRRGSHPTFVHGVQP</sequence>
<comment type="caution">
    <text evidence="3">The sequence shown here is derived from an EMBL/GenBank/DDBJ whole genome shotgun (WGS) entry which is preliminary data.</text>
</comment>
<keyword evidence="4" id="KW-1185">Reference proteome</keyword>
<feature type="region of interest" description="Disordered" evidence="1">
    <location>
        <begin position="143"/>
        <end position="173"/>
    </location>
</feature>
<protein>
    <submittedName>
        <fullName evidence="3">MarR family transcriptional regulator</fullName>
    </submittedName>
</protein>
<feature type="domain" description="HTH marR-type" evidence="2">
    <location>
        <begin position="1"/>
        <end position="144"/>
    </location>
</feature>
<name>A0ABP8RMN6_9MYCO</name>
<evidence type="ECO:0000313" key="3">
    <source>
        <dbReference type="EMBL" id="GAA4543033.1"/>
    </source>
</evidence>
<reference evidence="4" key="1">
    <citation type="journal article" date="2019" name="Int. J. Syst. Evol. Microbiol.">
        <title>The Global Catalogue of Microorganisms (GCM) 10K type strain sequencing project: providing services to taxonomists for standard genome sequencing and annotation.</title>
        <authorList>
            <consortium name="The Broad Institute Genomics Platform"/>
            <consortium name="The Broad Institute Genome Sequencing Center for Infectious Disease"/>
            <person name="Wu L."/>
            <person name="Ma J."/>
        </authorList>
    </citation>
    <scope>NUCLEOTIDE SEQUENCE [LARGE SCALE GENOMIC DNA]</scope>
    <source>
        <strain evidence="4">JCM 17782</strain>
    </source>
</reference>
<dbReference type="PROSITE" id="PS50995">
    <property type="entry name" value="HTH_MARR_2"/>
    <property type="match status" value="1"/>
</dbReference>
<dbReference type="Gene3D" id="1.10.10.10">
    <property type="entry name" value="Winged helix-like DNA-binding domain superfamily/Winged helix DNA-binding domain"/>
    <property type="match status" value="1"/>
</dbReference>
<evidence type="ECO:0000259" key="2">
    <source>
        <dbReference type="PROSITE" id="PS50995"/>
    </source>
</evidence>
<dbReference type="InterPro" id="IPR036390">
    <property type="entry name" value="WH_DNA-bd_sf"/>
</dbReference>
<dbReference type="PANTHER" id="PTHR33164:SF99">
    <property type="entry name" value="MARR FAMILY REGULATORY PROTEIN"/>
    <property type="match status" value="1"/>
</dbReference>
<dbReference type="SUPFAM" id="SSF46785">
    <property type="entry name" value="Winged helix' DNA-binding domain"/>
    <property type="match status" value="1"/>
</dbReference>
<proteinExistence type="predicted"/>
<dbReference type="Pfam" id="PF12802">
    <property type="entry name" value="MarR_2"/>
    <property type="match status" value="1"/>
</dbReference>
<dbReference type="InterPro" id="IPR036388">
    <property type="entry name" value="WH-like_DNA-bd_sf"/>
</dbReference>
<evidence type="ECO:0000256" key="1">
    <source>
        <dbReference type="SAM" id="MobiDB-lite"/>
    </source>
</evidence>
<dbReference type="SMART" id="SM00347">
    <property type="entry name" value="HTH_MARR"/>
    <property type="match status" value="1"/>
</dbReference>
<dbReference type="InterPro" id="IPR039422">
    <property type="entry name" value="MarR/SlyA-like"/>
</dbReference>
<dbReference type="RefSeq" id="WP_264038165.1">
    <property type="nucleotide sequence ID" value="NZ_BAABGF010000031.1"/>
</dbReference>
<dbReference type="InterPro" id="IPR000835">
    <property type="entry name" value="HTH_MarR-typ"/>
</dbReference>
<evidence type="ECO:0000313" key="4">
    <source>
        <dbReference type="Proteomes" id="UP001501417"/>
    </source>
</evidence>